<organism evidence="2 3">
    <name type="scientific">Nocardia halotolerans</name>
    <dbReference type="NCBI Taxonomy" id="1755878"/>
    <lineage>
        <taxon>Bacteria</taxon>
        <taxon>Bacillati</taxon>
        <taxon>Actinomycetota</taxon>
        <taxon>Actinomycetes</taxon>
        <taxon>Mycobacteriales</taxon>
        <taxon>Nocardiaceae</taxon>
        <taxon>Nocardia</taxon>
    </lineage>
</organism>
<comment type="caution">
    <text evidence="2">The sequence shown here is derived from an EMBL/GenBank/DDBJ whole genome shotgun (WGS) entry which is preliminary data.</text>
</comment>
<protein>
    <submittedName>
        <fullName evidence="2">Hemerythrin domain-containing protein</fullName>
    </submittedName>
</protein>
<sequence length="206" mass="22967">MTSVDFTLVSLTHEALRRDLLRMSAAIRAAAIQDVAVRNRWQTFCRQLRGYLSAAEVAFWPPLRTVLTDNADLEIVDAMAAAQANIDPLVDSIDAALAFNDGAVAKAQLATLTTLLTEHLDQVDRDILPLVARYLGPDGFAQYGRQCHRNPDRRAVMEFFPWVLDGAAPEQQREALAKMPRAARLAYQTVAKTMYTRTPRWSGTHS</sequence>
<dbReference type="InterPro" id="IPR012312">
    <property type="entry name" value="Hemerythrin-like"/>
</dbReference>
<evidence type="ECO:0000313" key="2">
    <source>
        <dbReference type="EMBL" id="MFC4376057.1"/>
    </source>
</evidence>
<dbReference type="EMBL" id="JBHSDL010000016">
    <property type="protein sequence ID" value="MFC4376057.1"/>
    <property type="molecule type" value="Genomic_DNA"/>
</dbReference>
<keyword evidence="3" id="KW-1185">Reference proteome</keyword>
<dbReference type="RefSeq" id="WP_378564097.1">
    <property type="nucleotide sequence ID" value="NZ_JBHSDL010000016.1"/>
</dbReference>
<evidence type="ECO:0000259" key="1">
    <source>
        <dbReference type="Pfam" id="PF01814"/>
    </source>
</evidence>
<dbReference type="Pfam" id="PF01814">
    <property type="entry name" value="Hemerythrin"/>
    <property type="match status" value="1"/>
</dbReference>
<accession>A0ABV8VKA3</accession>
<evidence type="ECO:0000313" key="3">
    <source>
        <dbReference type="Proteomes" id="UP001595844"/>
    </source>
</evidence>
<reference evidence="3" key="1">
    <citation type="journal article" date="2019" name="Int. J. Syst. Evol. Microbiol.">
        <title>The Global Catalogue of Microorganisms (GCM) 10K type strain sequencing project: providing services to taxonomists for standard genome sequencing and annotation.</title>
        <authorList>
            <consortium name="The Broad Institute Genomics Platform"/>
            <consortium name="The Broad Institute Genome Sequencing Center for Infectious Disease"/>
            <person name="Wu L."/>
            <person name="Ma J."/>
        </authorList>
    </citation>
    <scope>NUCLEOTIDE SEQUENCE [LARGE SCALE GENOMIC DNA]</scope>
    <source>
        <strain evidence="3">IBRC-M 10490</strain>
    </source>
</reference>
<dbReference type="Proteomes" id="UP001595844">
    <property type="component" value="Unassembled WGS sequence"/>
</dbReference>
<proteinExistence type="predicted"/>
<feature type="domain" description="Hemerythrin-like" evidence="1">
    <location>
        <begin position="11"/>
        <end position="131"/>
    </location>
</feature>
<gene>
    <name evidence="2" type="ORF">ACFO5K_18300</name>
</gene>
<name>A0ABV8VKA3_9NOCA</name>
<dbReference type="Gene3D" id="1.20.120.520">
    <property type="entry name" value="nmb1532 protein domain like"/>
    <property type="match status" value="1"/>
</dbReference>